<dbReference type="SUPFAM" id="SSF55718">
    <property type="entry name" value="SCP-like"/>
    <property type="match status" value="1"/>
</dbReference>
<dbReference type="InterPro" id="IPR036527">
    <property type="entry name" value="SCP2_sterol-bd_dom_sf"/>
</dbReference>
<evidence type="ECO:0000313" key="3">
    <source>
        <dbReference type="EMBL" id="KAK6759183.1"/>
    </source>
</evidence>
<feature type="signal peptide" evidence="1">
    <location>
        <begin position="1"/>
        <end position="17"/>
    </location>
</feature>
<dbReference type="Gene3D" id="3.30.1050.10">
    <property type="entry name" value="SCP2 sterol-binding domain"/>
    <property type="match status" value="1"/>
</dbReference>
<dbReference type="Proteomes" id="UP001303046">
    <property type="component" value="Unassembled WGS sequence"/>
</dbReference>
<keyword evidence="4" id="KW-1185">Reference proteome</keyword>
<dbReference type="EMBL" id="JAVFWL010000006">
    <property type="protein sequence ID" value="KAK6759183.1"/>
    <property type="molecule type" value="Genomic_DNA"/>
</dbReference>
<keyword evidence="1" id="KW-0732">Signal</keyword>
<evidence type="ECO:0000313" key="4">
    <source>
        <dbReference type="Proteomes" id="UP001303046"/>
    </source>
</evidence>
<dbReference type="PANTHER" id="PTHR10094">
    <property type="entry name" value="STEROL CARRIER PROTEIN 2 SCP-2 FAMILY PROTEIN"/>
    <property type="match status" value="1"/>
</dbReference>
<name>A0ABR1E9N3_NECAM</name>
<proteinExistence type="predicted"/>
<accession>A0ABR1E9N3</accession>
<sequence length="168" mass="19281">MLLLWLDTFAMGPSTRAAMFRSRQDVTTCTIDQLERLFVMRRLNMNAQHFDNMKSSDERTNGDYDIEENGQDRSAVKNIKTIILYILTDGTKEIGKFSYVKNGKRPTVTVTVSGDDFFNVANEKPNSPKAFMSGKLKVRGNVMLLQKLRTILEKKRKSKLQLLTLLIR</sequence>
<reference evidence="3 4" key="1">
    <citation type="submission" date="2023-08" db="EMBL/GenBank/DDBJ databases">
        <title>A Necator americanus chromosomal reference genome.</title>
        <authorList>
            <person name="Ilik V."/>
            <person name="Petrzelkova K.J."/>
            <person name="Pardy F."/>
            <person name="Fuh T."/>
            <person name="Niatou-Singa F.S."/>
            <person name="Gouil Q."/>
            <person name="Baker L."/>
            <person name="Ritchie M.E."/>
            <person name="Jex A.R."/>
            <person name="Gazzola D."/>
            <person name="Li H."/>
            <person name="Toshio Fujiwara R."/>
            <person name="Zhan B."/>
            <person name="Aroian R.V."/>
            <person name="Pafco B."/>
            <person name="Schwarz E.M."/>
        </authorList>
    </citation>
    <scope>NUCLEOTIDE SEQUENCE [LARGE SCALE GENOMIC DNA]</scope>
    <source>
        <strain evidence="3 4">Aroian</strain>
        <tissue evidence="3">Whole animal</tissue>
    </source>
</reference>
<evidence type="ECO:0000259" key="2">
    <source>
        <dbReference type="Pfam" id="PF02036"/>
    </source>
</evidence>
<dbReference type="Pfam" id="PF02036">
    <property type="entry name" value="SCP2"/>
    <property type="match status" value="1"/>
</dbReference>
<feature type="chain" id="PRO_5047285356" description="SCP2 domain-containing protein" evidence="1">
    <location>
        <begin position="18"/>
        <end position="168"/>
    </location>
</feature>
<comment type="caution">
    <text evidence="3">The sequence shown here is derived from an EMBL/GenBank/DDBJ whole genome shotgun (WGS) entry which is preliminary data.</text>
</comment>
<feature type="domain" description="SCP2" evidence="2">
    <location>
        <begin position="73"/>
        <end position="153"/>
    </location>
</feature>
<dbReference type="PANTHER" id="PTHR10094:SF25">
    <property type="entry name" value="SCP2 STEROL-BINDING DOMAIN-CONTAINING PROTEIN 1"/>
    <property type="match status" value="1"/>
</dbReference>
<gene>
    <name evidence="3" type="primary">Necator_chrX.g21206</name>
    <name evidence="3" type="ORF">RB195_021045</name>
</gene>
<protein>
    <recommendedName>
        <fullName evidence="2">SCP2 domain-containing protein</fullName>
    </recommendedName>
</protein>
<dbReference type="InterPro" id="IPR003033">
    <property type="entry name" value="SCP2_sterol-bd_dom"/>
</dbReference>
<evidence type="ECO:0000256" key="1">
    <source>
        <dbReference type="SAM" id="SignalP"/>
    </source>
</evidence>
<organism evidence="3 4">
    <name type="scientific">Necator americanus</name>
    <name type="common">Human hookworm</name>
    <dbReference type="NCBI Taxonomy" id="51031"/>
    <lineage>
        <taxon>Eukaryota</taxon>
        <taxon>Metazoa</taxon>
        <taxon>Ecdysozoa</taxon>
        <taxon>Nematoda</taxon>
        <taxon>Chromadorea</taxon>
        <taxon>Rhabditida</taxon>
        <taxon>Rhabditina</taxon>
        <taxon>Rhabditomorpha</taxon>
        <taxon>Strongyloidea</taxon>
        <taxon>Ancylostomatidae</taxon>
        <taxon>Bunostominae</taxon>
        <taxon>Necator</taxon>
    </lineage>
</organism>